<evidence type="ECO:0000256" key="2">
    <source>
        <dbReference type="ARBA" id="ARBA00023180"/>
    </source>
</evidence>
<dbReference type="InterPro" id="IPR000863">
    <property type="entry name" value="Sulfotransferase_dom"/>
</dbReference>
<feature type="domain" description="Sulfotransferase" evidence="3">
    <location>
        <begin position="3"/>
        <end position="204"/>
    </location>
</feature>
<gene>
    <name evidence="4" type="ORF">D1Z90_11645</name>
</gene>
<dbReference type="Pfam" id="PF00685">
    <property type="entry name" value="Sulfotransfer_1"/>
    <property type="match status" value="1"/>
</dbReference>
<sequence>MKPNLFILGGQKCGTTALASFLDQHSDIAIVEGKEAHVFDSPRLQQASEQELTLAYQNLSKDYESQRYLCDATPIYAYLTDIPERISRYTPDAKIIFMLRDPVDRAISHYQMERRRNIETENMLRAFLLEPKRLAKELSPVADNSAFRVSSYLDRGRFSQQLANLYRFFKPEQVLIIHNEDLRVHHQQTLDRVFDFLQVPNQKIPAKTVFSGTYRQQGLIQYLASLYAGFILRKECKFVKQHHQFSRKQDNDK</sequence>
<evidence type="ECO:0000256" key="1">
    <source>
        <dbReference type="ARBA" id="ARBA00022679"/>
    </source>
</evidence>
<evidence type="ECO:0000313" key="4">
    <source>
        <dbReference type="EMBL" id="RJG42737.1"/>
    </source>
</evidence>
<keyword evidence="2" id="KW-0325">Glycoprotein</keyword>
<keyword evidence="1 4" id="KW-0808">Transferase</keyword>
<dbReference type="Proteomes" id="UP000283255">
    <property type="component" value="Unassembled WGS sequence"/>
</dbReference>
<accession>A0A418YDW6</accession>
<proteinExistence type="predicted"/>
<dbReference type="OrthoDB" id="9075305at2"/>
<dbReference type="RefSeq" id="WP_119910939.1">
    <property type="nucleotide sequence ID" value="NZ_QZCH01000014.1"/>
</dbReference>
<protein>
    <submittedName>
        <fullName evidence="4">Sulfotransferase</fullName>
    </submittedName>
</protein>
<dbReference type="PANTHER" id="PTHR10605:SF56">
    <property type="entry name" value="BIFUNCTIONAL HEPARAN SULFATE N-DEACETYLASE_N-SULFOTRANSFERASE"/>
    <property type="match status" value="1"/>
</dbReference>
<dbReference type="InterPro" id="IPR027417">
    <property type="entry name" value="P-loop_NTPase"/>
</dbReference>
<dbReference type="Gene3D" id="3.40.50.300">
    <property type="entry name" value="P-loop containing nucleotide triphosphate hydrolases"/>
    <property type="match status" value="1"/>
</dbReference>
<keyword evidence="5" id="KW-1185">Reference proteome</keyword>
<name>A0A418YDW6_9GAMM</name>
<dbReference type="InterPro" id="IPR037359">
    <property type="entry name" value="NST/OST"/>
</dbReference>
<reference evidence="4 5" key="1">
    <citation type="submission" date="2018-09" db="EMBL/GenBank/DDBJ databases">
        <authorList>
            <person name="Wang F."/>
        </authorList>
    </citation>
    <scope>NUCLEOTIDE SEQUENCE [LARGE SCALE GENOMIC DNA]</scope>
    <source>
        <strain evidence="4 5">PLHSC7-2</strain>
    </source>
</reference>
<reference evidence="4 5" key="2">
    <citation type="submission" date="2019-01" db="EMBL/GenBank/DDBJ databases">
        <title>Motilimonas pumilus sp. nov., isolated from the gut of sea cucumber (Apostichopus japonicus).</title>
        <authorList>
            <person name="Wang F.-Q."/>
            <person name="Ren L.-H."/>
            <person name="Lin Y.-W."/>
            <person name="Sun G.-H."/>
            <person name="Du Z.-J."/>
            <person name="Zhao J.-X."/>
            <person name="Liu X.-J."/>
            <person name="Liu L.-J."/>
        </authorList>
    </citation>
    <scope>NUCLEOTIDE SEQUENCE [LARGE SCALE GENOMIC DNA]</scope>
    <source>
        <strain evidence="4 5">PLHSC7-2</strain>
    </source>
</reference>
<dbReference type="AlphaFoldDB" id="A0A418YDW6"/>
<organism evidence="4 5">
    <name type="scientific">Motilimonas pumila</name>
    <dbReference type="NCBI Taxonomy" id="2303987"/>
    <lineage>
        <taxon>Bacteria</taxon>
        <taxon>Pseudomonadati</taxon>
        <taxon>Pseudomonadota</taxon>
        <taxon>Gammaproteobacteria</taxon>
        <taxon>Alteromonadales</taxon>
        <taxon>Alteromonadales genera incertae sedis</taxon>
        <taxon>Motilimonas</taxon>
    </lineage>
</organism>
<evidence type="ECO:0000259" key="3">
    <source>
        <dbReference type="Pfam" id="PF00685"/>
    </source>
</evidence>
<dbReference type="GO" id="GO:0008146">
    <property type="term" value="F:sulfotransferase activity"/>
    <property type="evidence" value="ECO:0007669"/>
    <property type="project" value="InterPro"/>
</dbReference>
<evidence type="ECO:0000313" key="5">
    <source>
        <dbReference type="Proteomes" id="UP000283255"/>
    </source>
</evidence>
<dbReference type="PANTHER" id="PTHR10605">
    <property type="entry name" value="HEPARAN SULFATE SULFOTRANSFERASE"/>
    <property type="match status" value="1"/>
</dbReference>
<dbReference type="EMBL" id="QZCH01000014">
    <property type="protein sequence ID" value="RJG42737.1"/>
    <property type="molecule type" value="Genomic_DNA"/>
</dbReference>
<dbReference type="SUPFAM" id="SSF52540">
    <property type="entry name" value="P-loop containing nucleoside triphosphate hydrolases"/>
    <property type="match status" value="1"/>
</dbReference>
<comment type="caution">
    <text evidence="4">The sequence shown here is derived from an EMBL/GenBank/DDBJ whole genome shotgun (WGS) entry which is preliminary data.</text>
</comment>